<accession>K6US01</accession>
<dbReference type="Proteomes" id="UP000006319">
    <property type="component" value="Chromosome 8"/>
</dbReference>
<feature type="non-terminal residue" evidence="2">
    <location>
        <position position="168"/>
    </location>
</feature>
<feature type="transmembrane region" description="Helical" evidence="1">
    <location>
        <begin position="130"/>
        <end position="148"/>
    </location>
</feature>
<keyword evidence="1" id="KW-1133">Transmembrane helix</keyword>
<dbReference type="AlphaFoldDB" id="K6US01"/>
<organism evidence="2 3">
    <name type="scientific">Plasmodium cynomolgi (strain B)</name>
    <dbReference type="NCBI Taxonomy" id="1120755"/>
    <lineage>
        <taxon>Eukaryota</taxon>
        <taxon>Sar</taxon>
        <taxon>Alveolata</taxon>
        <taxon>Apicomplexa</taxon>
        <taxon>Aconoidasida</taxon>
        <taxon>Haemosporida</taxon>
        <taxon>Plasmodiidae</taxon>
        <taxon>Plasmodium</taxon>
        <taxon>Plasmodium (Plasmodium)</taxon>
    </lineage>
</organism>
<evidence type="ECO:0000313" key="2">
    <source>
        <dbReference type="EMBL" id="GAB65949.1"/>
    </source>
</evidence>
<evidence type="ECO:0000313" key="3">
    <source>
        <dbReference type="Proteomes" id="UP000006319"/>
    </source>
</evidence>
<sequence>DDYSVYDDTYDTHSLKSTKYVISEHGSHNVFDDDDGDDDDLAFLDQHYTLPLKRRHHGYRDSEYVVNEKADKDYKRYDLRVIPHRIKGYGFDKRIKHYIRKYDGTVVKQLPFLSTVFFVGGVVFSCFHYVAIPIICSTLSFIFTSYYIKRLKNKKRKQKRIKREYLMD</sequence>
<keyword evidence="1" id="KW-0812">Transmembrane</keyword>
<dbReference type="GeneID" id="14692297"/>
<dbReference type="KEGG" id="pcy:PCYB_081100"/>
<feature type="transmembrane region" description="Helical" evidence="1">
    <location>
        <begin position="106"/>
        <end position="124"/>
    </location>
</feature>
<dbReference type="VEuPathDB" id="PlasmoDB:PCYB_081100"/>
<feature type="non-terminal residue" evidence="2">
    <location>
        <position position="1"/>
    </location>
</feature>
<keyword evidence="3" id="KW-1185">Reference proteome</keyword>
<name>K6US01_PLACD</name>
<proteinExistence type="predicted"/>
<keyword evidence="1" id="KW-0472">Membrane</keyword>
<gene>
    <name evidence="2" type="ORF">PCYB_081100</name>
</gene>
<dbReference type="RefSeq" id="XP_004221896.1">
    <property type="nucleotide sequence ID" value="XM_004221848.1"/>
</dbReference>
<dbReference type="OrthoDB" id="387540at2759"/>
<dbReference type="EMBL" id="DF157100">
    <property type="protein sequence ID" value="GAB65949.1"/>
    <property type="molecule type" value="Genomic_DNA"/>
</dbReference>
<reference evidence="2 3" key="1">
    <citation type="journal article" date="2012" name="Nat. Genet.">
        <title>Plasmodium cynomolgi genome sequences provide insight into Plasmodium vivax and the monkey malaria clade.</title>
        <authorList>
            <person name="Tachibana S."/>
            <person name="Sullivan S.A."/>
            <person name="Kawai S."/>
            <person name="Nakamura S."/>
            <person name="Kim H.R."/>
            <person name="Goto N."/>
            <person name="Arisue N."/>
            <person name="Palacpac N.M.Q."/>
            <person name="Honma H."/>
            <person name="Yagi M."/>
            <person name="Tougan T."/>
            <person name="Katakai Y."/>
            <person name="Kaneko O."/>
            <person name="Mita T."/>
            <person name="Kita K."/>
            <person name="Yasutomi Y."/>
            <person name="Sutton P.L."/>
            <person name="Shakhbatyan R."/>
            <person name="Horii T."/>
            <person name="Yasunaga T."/>
            <person name="Barnwell J.W."/>
            <person name="Escalante A.A."/>
            <person name="Carlton J.M."/>
            <person name="Tanabe K."/>
        </authorList>
    </citation>
    <scope>NUCLEOTIDE SEQUENCE [LARGE SCALE GENOMIC DNA]</scope>
    <source>
        <strain evidence="2 3">B</strain>
    </source>
</reference>
<protein>
    <submittedName>
        <fullName evidence="2">Uncharacterized protein</fullName>
    </submittedName>
</protein>
<evidence type="ECO:0000256" key="1">
    <source>
        <dbReference type="SAM" id="Phobius"/>
    </source>
</evidence>